<dbReference type="EMBL" id="LAZR01051185">
    <property type="protein sequence ID" value="KKK85701.1"/>
    <property type="molecule type" value="Genomic_DNA"/>
</dbReference>
<comment type="caution">
    <text evidence="1">The sequence shown here is derived from an EMBL/GenBank/DDBJ whole genome shotgun (WGS) entry which is preliminary data.</text>
</comment>
<organism evidence="1">
    <name type="scientific">marine sediment metagenome</name>
    <dbReference type="NCBI Taxonomy" id="412755"/>
    <lineage>
        <taxon>unclassified sequences</taxon>
        <taxon>metagenomes</taxon>
        <taxon>ecological metagenomes</taxon>
    </lineage>
</organism>
<dbReference type="SUPFAM" id="SSF159006">
    <property type="entry name" value="YopX-like"/>
    <property type="match status" value="1"/>
</dbReference>
<gene>
    <name evidence="1" type="ORF">LCGC14_2770650</name>
</gene>
<protein>
    <recommendedName>
        <fullName evidence="2">YopX protein domain-containing protein</fullName>
    </recommendedName>
</protein>
<name>A0A0F9BMU2_9ZZZZ</name>
<evidence type="ECO:0000313" key="1">
    <source>
        <dbReference type="EMBL" id="KKK85701.1"/>
    </source>
</evidence>
<dbReference type="Gene3D" id="2.30.30.290">
    <property type="entry name" value="YopX-like domains"/>
    <property type="match status" value="1"/>
</dbReference>
<evidence type="ECO:0008006" key="2">
    <source>
        <dbReference type="Google" id="ProtNLM"/>
    </source>
</evidence>
<feature type="non-terminal residue" evidence="1">
    <location>
        <position position="1"/>
    </location>
</feature>
<dbReference type="InterPro" id="IPR023385">
    <property type="entry name" value="YopX-like_C"/>
</dbReference>
<sequence length="26" mass="3067">EGDFVLDELEEFEIIGNKFENPELLK</sequence>
<reference evidence="1" key="1">
    <citation type="journal article" date="2015" name="Nature">
        <title>Complex archaea that bridge the gap between prokaryotes and eukaryotes.</title>
        <authorList>
            <person name="Spang A."/>
            <person name="Saw J.H."/>
            <person name="Jorgensen S.L."/>
            <person name="Zaremba-Niedzwiedzka K."/>
            <person name="Martijn J."/>
            <person name="Lind A.E."/>
            <person name="van Eijk R."/>
            <person name="Schleper C."/>
            <person name="Guy L."/>
            <person name="Ettema T.J."/>
        </authorList>
    </citation>
    <scope>NUCLEOTIDE SEQUENCE</scope>
</reference>
<accession>A0A0F9BMU2</accession>
<proteinExistence type="predicted"/>
<dbReference type="AlphaFoldDB" id="A0A0F9BMU2"/>